<gene>
    <name evidence="1" type="ORF">E2F46_14770</name>
</gene>
<name>A0A4R5TJ86_9GAMM</name>
<proteinExistence type="predicted"/>
<dbReference type="RefSeq" id="WP_133323351.1">
    <property type="nucleotide sequence ID" value="NZ_SMTF01000016.1"/>
</dbReference>
<dbReference type="OrthoDB" id="6025318at2"/>
<dbReference type="AlphaFoldDB" id="A0A4R5TJ86"/>
<accession>A0A4R5TJ86</accession>
<organism evidence="1 2">
    <name type="scientific">Luteimonas aestuarii</name>
    <dbReference type="NCBI Taxonomy" id="453837"/>
    <lineage>
        <taxon>Bacteria</taxon>
        <taxon>Pseudomonadati</taxon>
        <taxon>Pseudomonadota</taxon>
        <taxon>Gammaproteobacteria</taxon>
        <taxon>Lysobacterales</taxon>
        <taxon>Lysobacteraceae</taxon>
        <taxon>Luteimonas</taxon>
    </lineage>
</organism>
<sequence>MKPTIVNLVTPHLLKIVDLANQAETGANIQWHLRDTVANTVDALAHQYNARDLVTSYIEGLEAAARDTGRARGPFARTLQEAAAQAGRELDRL</sequence>
<keyword evidence="2" id="KW-1185">Reference proteome</keyword>
<dbReference type="EMBL" id="SMTF01000016">
    <property type="protein sequence ID" value="TDK21496.1"/>
    <property type="molecule type" value="Genomic_DNA"/>
</dbReference>
<reference evidence="1 2" key="1">
    <citation type="submission" date="2019-03" db="EMBL/GenBank/DDBJ databases">
        <title>Luteimonas zhaokaii sp.nov., isolated from the rectal contents of Plateau pika in Yushu, Qinghai Province, China.</title>
        <authorList>
            <person name="Zhang G."/>
        </authorList>
    </citation>
    <scope>NUCLEOTIDE SEQUENCE [LARGE SCALE GENOMIC DNA]</scope>
    <source>
        <strain evidence="1 2">B9</strain>
    </source>
</reference>
<evidence type="ECO:0000313" key="2">
    <source>
        <dbReference type="Proteomes" id="UP000294796"/>
    </source>
</evidence>
<dbReference type="Proteomes" id="UP000294796">
    <property type="component" value="Unassembled WGS sequence"/>
</dbReference>
<comment type="caution">
    <text evidence="1">The sequence shown here is derived from an EMBL/GenBank/DDBJ whole genome shotgun (WGS) entry which is preliminary data.</text>
</comment>
<evidence type="ECO:0000313" key="1">
    <source>
        <dbReference type="EMBL" id="TDK21496.1"/>
    </source>
</evidence>
<protein>
    <submittedName>
        <fullName evidence="1">Uncharacterized protein</fullName>
    </submittedName>
</protein>